<gene>
    <name evidence="1" type="ORF">A2909_00125</name>
</gene>
<evidence type="ECO:0000313" key="2">
    <source>
        <dbReference type="Proteomes" id="UP000178302"/>
    </source>
</evidence>
<sequence>MNWYIDFSADSLKFIKKNNFDEDIVLDKIKLALRQFQGENINVDIKKLSGKWDGFYRIRAGRLRIIIEFQFEQIRYLLEKLTGEEMLINKIGGKIKSEYE</sequence>
<dbReference type="InterPro" id="IPR035093">
    <property type="entry name" value="RelE/ParE_toxin_dom_sf"/>
</dbReference>
<reference evidence="1 2" key="1">
    <citation type="journal article" date="2016" name="Nat. Commun.">
        <title>Thousands of microbial genomes shed light on interconnected biogeochemical processes in an aquifer system.</title>
        <authorList>
            <person name="Anantharaman K."/>
            <person name="Brown C.T."/>
            <person name="Hug L.A."/>
            <person name="Sharon I."/>
            <person name="Castelle C.J."/>
            <person name="Probst A.J."/>
            <person name="Thomas B.C."/>
            <person name="Singh A."/>
            <person name="Wilkins M.J."/>
            <person name="Karaoz U."/>
            <person name="Brodie E.L."/>
            <person name="Williams K.H."/>
            <person name="Hubbard S.S."/>
            <person name="Banfield J.F."/>
        </authorList>
    </citation>
    <scope>NUCLEOTIDE SEQUENCE [LARGE SCALE GENOMIC DNA]</scope>
</reference>
<dbReference type="EMBL" id="MHQZ01000014">
    <property type="protein sequence ID" value="OHA14290.1"/>
    <property type="molecule type" value="Genomic_DNA"/>
</dbReference>
<dbReference type="Proteomes" id="UP000178302">
    <property type="component" value="Unassembled WGS sequence"/>
</dbReference>
<dbReference type="AlphaFoldDB" id="A0A1G2LRM1"/>
<name>A0A1G2LRM1_9BACT</name>
<proteinExistence type="predicted"/>
<accession>A0A1G2LRM1</accession>
<organism evidence="1 2">
    <name type="scientific">Candidatus Tagabacteria bacterium RIFCSPLOWO2_01_FULL_39_11</name>
    <dbReference type="NCBI Taxonomy" id="1802295"/>
    <lineage>
        <taxon>Bacteria</taxon>
        <taxon>Candidatus Tagaibacteriota</taxon>
    </lineage>
</organism>
<evidence type="ECO:0000313" key="1">
    <source>
        <dbReference type="EMBL" id="OHA14290.1"/>
    </source>
</evidence>
<protein>
    <submittedName>
        <fullName evidence="1">Uncharacterized protein</fullName>
    </submittedName>
</protein>
<dbReference type="SUPFAM" id="SSF143011">
    <property type="entry name" value="RelE-like"/>
    <property type="match status" value="1"/>
</dbReference>
<comment type="caution">
    <text evidence="1">The sequence shown here is derived from an EMBL/GenBank/DDBJ whole genome shotgun (WGS) entry which is preliminary data.</text>
</comment>
<dbReference type="Gene3D" id="3.30.2310.20">
    <property type="entry name" value="RelE-like"/>
    <property type="match status" value="1"/>
</dbReference>